<dbReference type="InterPro" id="IPR049492">
    <property type="entry name" value="BD-FAE-like_dom"/>
</dbReference>
<dbReference type="Gene3D" id="3.40.50.1820">
    <property type="entry name" value="alpha/beta hydrolase"/>
    <property type="match status" value="1"/>
</dbReference>
<reference evidence="3 4" key="1">
    <citation type="submission" date="2016-04" db="EMBL/GenBank/DDBJ databases">
        <title>Draft genome sequence of Janthinobacterium psychrotolerans sp. nov., isolated from freshwater sediments in Denmark.</title>
        <authorList>
            <person name="Gong X."/>
            <person name="Skrivergaard S."/>
            <person name="Korsgaard B.S."/>
            <person name="Schreiber L."/>
            <person name="Marshall I.P."/>
            <person name="Finster K."/>
            <person name="Schramm A."/>
        </authorList>
    </citation>
    <scope>NUCLEOTIDE SEQUENCE [LARGE SCALE GENOMIC DNA]</scope>
    <source>
        <strain evidence="3 4">S3-2</strain>
    </source>
</reference>
<sequence length="300" mass="31955">MSIARTTILALLALIPLTAGLVACSPLRAINALSSGSASTVTPDLPYGPLPRQKLDVYAPKSHAGLAPVVVFFYGGNWNSGQRADYAFVGHALASRGYVAVIADYRLYPQVHYPEILQDAARAVAWTAVEVRRHGGDPARLFVMGHSAGAYNAAMVALDTSLLARHGMRPQDLRGWIGLAGPYDFLPIDNPDTKPVFFFPDTPTSSQPIHHVTATAPPALLIAPQRGHDKLVDPQRNTGGLAAALRAQGRPVTELYLDGVSHATLVASLASPLRRLAPTLDHISAFIDANSGPETKTPVR</sequence>
<evidence type="ECO:0000313" key="4">
    <source>
        <dbReference type="Proteomes" id="UP000092713"/>
    </source>
</evidence>
<dbReference type="PATRIC" id="fig|1747903.4.peg.2122"/>
<keyword evidence="4" id="KW-1185">Reference proteome</keyword>
<proteinExistence type="predicted"/>
<name>A0A1A7C1G3_9BURK</name>
<dbReference type="OrthoDB" id="9771666at2"/>
<feature type="domain" description="BD-FAE-like" evidence="2">
    <location>
        <begin position="55"/>
        <end position="235"/>
    </location>
</feature>
<comment type="caution">
    <text evidence="3">The sequence shown here is derived from an EMBL/GenBank/DDBJ whole genome shotgun (WGS) entry which is preliminary data.</text>
</comment>
<evidence type="ECO:0000259" key="2">
    <source>
        <dbReference type="Pfam" id="PF20434"/>
    </source>
</evidence>
<dbReference type="PANTHER" id="PTHR48081">
    <property type="entry name" value="AB HYDROLASE SUPERFAMILY PROTEIN C4A8.06C"/>
    <property type="match status" value="1"/>
</dbReference>
<evidence type="ECO:0000313" key="3">
    <source>
        <dbReference type="EMBL" id="OBV38570.1"/>
    </source>
</evidence>
<keyword evidence="1" id="KW-0378">Hydrolase</keyword>
<dbReference type="STRING" id="1747903.ASR47_1006170"/>
<dbReference type="PANTHER" id="PTHR48081:SF9">
    <property type="entry name" value="CARBOXYLESTERASE"/>
    <property type="match status" value="1"/>
</dbReference>
<dbReference type="RefSeq" id="WP_065308807.1">
    <property type="nucleotide sequence ID" value="NZ_LOCQ01000057.1"/>
</dbReference>
<dbReference type="Pfam" id="PF20434">
    <property type="entry name" value="BD-FAE"/>
    <property type="match status" value="1"/>
</dbReference>
<organism evidence="3 4">
    <name type="scientific">Janthinobacterium psychrotolerans</name>
    <dbReference type="NCBI Taxonomy" id="1747903"/>
    <lineage>
        <taxon>Bacteria</taxon>
        <taxon>Pseudomonadati</taxon>
        <taxon>Pseudomonadota</taxon>
        <taxon>Betaproteobacteria</taxon>
        <taxon>Burkholderiales</taxon>
        <taxon>Oxalobacteraceae</taxon>
        <taxon>Janthinobacterium</taxon>
    </lineage>
</organism>
<dbReference type="InterPro" id="IPR050300">
    <property type="entry name" value="GDXG_lipolytic_enzyme"/>
</dbReference>
<dbReference type="InterPro" id="IPR029058">
    <property type="entry name" value="AB_hydrolase_fold"/>
</dbReference>
<gene>
    <name evidence="3" type="ORF">ASR47_1006170</name>
</gene>
<dbReference type="GO" id="GO:0016787">
    <property type="term" value="F:hydrolase activity"/>
    <property type="evidence" value="ECO:0007669"/>
    <property type="project" value="UniProtKB-KW"/>
</dbReference>
<dbReference type="PROSITE" id="PS51257">
    <property type="entry name" value="PROKAR_LIPOPROTEIN"/>
    <property type="match status" value="1"/>
</dbReference>
<evidence type="ECO:0000256" key="1">
    <source>
        <dbReference type="ARBA" id="ARBA00022801"/>
    </source>
</evidence>
<dbReference type="AlphaFoldDB" id="A0A1A7C1G3"/>
<dbReference type="SUPFAM" id="SSF53474">
    <property type="entry name" value="alpha/beta-Hydrolases"/>
    <property type="match status" value="1"/>
</dbReference>
<dbReference type="EMBL" id="LOCQ01000057">
    <property type="protein sequence ID" value="OBV38570.1"/>
    <property type="molecule type" value="Genomic_DNA"/>
</dbReference>
<protein>
    <submittedName>
        <fullName evidence="3">Acetyl esterase/lipase</fullName>
    </submittedName>
</protein>
<accession>A0A1A7C1G3</accession>
<dbReference type="Proteomes" id="UP000092713">
    <property type="component" value="Unassembled WGS sequence"/>
</dbReference>